<protein>
    <recommendedName>
        <fullName evidence="3">DNA replication and repair protein RecF</fullName>
    </recommendedName>
</protein>
<feature type="domain" description="RecF/RecN/SMC N-terminal" evidence="9">
    <location>
        <begin position="3"/>
        <end position="337"/>
    </location>
</feature>
<dbReference type="HAMAP" id="MF_00365">
    <property type="entry name" value="RecF"/>
    <property type="match status" value="1"/>
</dbReference>
<dbReference type="GO" id="GO:0000731">
    <property type="term" value="P:DNA synthesis involved in DNA repair"/>
    <property type="evidence" value="ECO:0007669"/>
    <property type="project" value="TreeGrafter"/>
</dbReference>
<keyword evidence="8" id="KW-0238">DNA-binding</keyword>
<organism evidence="10">
    <name type="scientific">freshwater metagenome</name>
    <dbReference type="NCBI Taxonomy" id="449393"/>
    <lineage>
        <taxon>unclassified sequences</taxon>
        <taxon>metagenomes</taxon>
        <taxon>ecological metagenomes</taxon>
    </lineage>
</organism>
<dbReference type="PANTHER" id="PTHR32182:SF0">
    <property type="entry name" value="DNA REPLICATION AND REPAIR PROTEIN RECF"/>
    <property type="match status" value="1"/>
</dbReference>
<sequence length="367" mass="41105">MRVTKLALTNFRSYKNLELEFNPGPTTFIGNNGSGKTNIAESLIYLAYLSSHRVSQNLPLLNLGTDQAIIRAEIERDNRTLQVDLEINVSKANRARLNQNPTKSQREILGALQVIYFSPEDLDLVRGEPTHRRDFLDKLLITRAPRLAGVISDYERVVKQRNTLLKTRAPENALAPWTEQLINLGAQLSAERISLVEALNPYVSANYANLNEVKPASISYKSSTDGLTTNTEVNLQILTERQLEVSRQEIERGVSLIGPHRDDLHLQLGEFPAKGYASHGESWSMAISLRIGSYNLLKSEGAEPVLILDDIFAELDTTRRQQLTSVTRMAKQTFITAAVESDLPPELLSTKYYVTPGFVSKERANNE</sequence>
<keyword evidence="5" id="KW-0235">DNA replication</keyword>
<evidence type="ECO:0000256" key="2">
    <source>
        <dbReference type="ARBA" id="ARBA00008016"/>
    </source>
</evidence>
<dbReference type="GO" id="GO:0005524">
    <property type="term" value="F:ATP binding"/>
    <property type="evidence" value="ECO:0007669"/>
    <property type="project" value="UniProtKB-KW"/>
</dbReference>
<comment type="subcellular location">
    <subcellularLocation>
        <location evidence="1">Cytoplasm</location>
    </subcellularLocation>
</comment>
<dbReference type="InterPro" id="IPR042174">
    <property type="entry name" value="RecF_2"/>
</dbReference>
<dbReference type="Gene3D" id="1.20.1050.90">
    <property type="entry name" value="RecF/RecN/SMC, N-terminal domain"/>
    <property type="match status" value="1"/>
</dbReference>
<evidence type="ECO:0000256" key="5">
    <source>
        <dbReference type="ARBA" id="ARBA00022705"/>
    </source>
</evidence>
<dbReference type="Pfam" id="PF02463">
    <property type="entry name" value="SMC_N"/>
    <property type="match status" value="1"/>
</dbReference>
<dbReference type="PANTHER" id="PTHR32182">
    <property type="entry name" value="DNA REPLICATION AND REPAIR PROTEIN RECF"/>
    <property type="match status" value="1"/>
</dbReference>
<dbReference type="EMBL" id="JNSK01000159">
    <property type="protein sequence ID" value="KGA13663.1"/>
    <property type="molecule type" value="Genomic_DNA"/>
</dbReference>
<proteinExistence type="inferred from homology"/>
<dbReference type="PROSITE" id="PS00617">
    <property type="entry name" value="RECF_1"/>
    <property type="match status" value="1"/>
</dbReference>
<evidence type="ECO:0000256" key="4">
    <source>
        <dbReference type="ARBA" id="ARBA00022490"/>
    </source>
</evidence>
<dbReference type="GO" id="GO:0003697">
    <property type="term" value="F:single-stranded DNA binding"/>
    <property type="evidence" value="ECO:0007669"/>
    <property type="project" value="InterPro"/>
</dbReference>
<evidence type="ECO:0000256" key="1">
    <source>
        <dbReference type="ARBA" id="ARBA00004496"/>
    </source>
</evidence>
<name>A0A094S6X9_9ZZZZ</name>
<comment type="similarity">
    <text evidence="2">Belongs to the RecF family.</text>
</comment>
<evidence type="ECO:0000256" key="6">
    <source>
        <dbReference type="ARBA" id="ARBA00022741"/>
    </source>
</evidence>
<dbReference type="GO" id="GO:0006302">
    <property type="term" value="P:double-strand break repair"/>
    <property type="evidence" value="ECO:0007669"/>
    <property type="project" value="TreeGrafter"/>
</dbReference>
<keyword evidence="4" id="KW-0963">Cytoplasm</keyword>
<dbReference type="InterPro" id="IPR027417">
    <property type="entry name" value="P-loop_NTPase"/>
</dbReference>
<gene>
    <name evidence="10" type="ORF">GM50_21805</name>
</gene>
<dbReference type="GO" id="GO:0005737">
    <property type="term" value="C:cytoplasm"/>
    <property type="evidence" value="ECO:0007669"/>
    <property type="project" value="UniProtKB-SubCell"/>
</dbReference>
<keyword evidence="6" id="KW-0547">Nucleotide-binding</keyword>
<evidence type="ECO:0000259" key="9">
    <source>
        <dbReference type="Pfam" id="PF02463"/>
    </source>
</evidence>
<dbReference type="Gene3D" id="3.40.50.300">
    <property type="entry name" value="P-loop containing nucleotide triphosphate hydrolases"/>
    <property type="match status" value="1"/>
</dbReference>
<reference evidence="10" key="1">
    <citation type="submission" date="2014-05" db="EMBL/GenBank/DDBJ databases">
        <title>Key roles for freshwater Actinobacteria revealed by deep metagenomic sequencing.</title>
        <authorList>
            <person name="Ghai R."/>
            <person name="Mizuno C.M."/>
            <person name="Picazo A."/>
            <person name="Camacho A."/>
            <person name="Rodriguez-Valera F."/>
        </authorList>
    </citation>
    <scope>NUCLEOTIDE SEQUENCE</scope>
</reference>
<dbReference type="NCBIfam" id="TIGR00611">
    <property type="entry name" value="recf"/>
    <property type="match status" value="1"/>
</dbReference>
<evidence type="ECO:0000256" key="7">
    <source>
        <dbReference type="ARBA" id="ARBA00022840"/>
    </source>
</evidence>
<dbReference type="InterPro" id="IPR018078">
    <property type="entry name" value="DNA-binding_RecF_CS"/>
</dbReference>
<evidence type="ECO:0000313" key="10">
    <source>
        <dbReference type="EMBL" id="KGA13663.1"/>
    </source>
</evidence>
<dbReference type="PROSITE" id="PS00618">
    <property type="entry name" value="RECF_2"/>
    <property type="match status" value="1"/>
</dbReference>
<dbReference type="InterPro" id="IPR001238">
    <property type="entry name" value="DNA-binding_RecF"/>
</dbReference>
<accession>A0A094S6X9</accession>
<evidence type="ECO:0000256" key="3">
    <source>
        <dbReference type="ARBA" id="ARBA00020170"/>
    </source>
</evidence>
<comment type="caution">
    <text evidence="10">The sequence shown here is derived from an EMBL/GenBank/DDBJ whole genome shotgun (WGS) entry which is preliminary data.</text>
</comment>
<dbReference type="InterPro" id="IPR003395">
    <property type="entry name" value="RecF/RecN/SMC_N"/>
</dbReference>
<keyword evidence="7" id="KW-0067">ATP-binding</keyword>
<dbReference type="SUPFAM" id="SSF52540">
    <property type="entry name" value="P-loop containing nucleoside triphosphate hydrolases"/>
    <property type="match status" value="1"/>
</dbReference>
<dbReference type="GO" id="GO:0006260">
    <property type="term" value="P:DNA replication"/>
    <property type="evidence" value="ECO:0007669"/>
    <property type="project" value="UniProtKB-KW"/>
</dbReference>
<evidence type="ECO:0000256" key="8">
    <source>
        <dbReference type="ARBA" id="ARBA00023125"/>
    </source>
</evidence>
<dbReference type="AlphaFoldDB" id="A0A094S6X9"/>